<protein>
    <submittedName>
        <fullName evidence="7">Amino acid ABC transporter substrate-binding protein</fullName>
    </submittedName>
</protein>
<feature type="domain" description="Solute-binding protein family 3/N-terminal" evidence="6">
    <location>
        <begin position="91"/>
        <end position="313"/>
    </location>
</feature>
<proteinExistence type="inferred from homology"/>
<feature type="chain" id="PRO_5042290218" evidence="5">
    <location>
        <begin position="24"/>
        <end position="326"/>
    </location>
</feature>
<dbReference type="SMART" id="SM00062">
    <property type="entry name" value="PBPb"/>
    <property type="match status" value="1"/>
</dbReference>
<evidence type="ECO:0000256" key="5">
    <source>
        <dbReference type="SAM" id="SignalP"/>
    </source>
</evidence>
<sequence length="326" mass="34972">MRSGSRVAVVLAALLVMAGCAGGDSGVPADVDVDVERPMPVGAQDAGELEPPPAEDGACDPTASLRPAGGLPSPGQMPSGSTMAEIVDRGFLIAGVDQTTYLMGYRDPAAEGLSGFDIDLVNELSEALFGEPGNVRYVTVTSDQREQVLEEGTVDVVVRTMTVTCERWERVNFSSVYFEAGQRLLVHRDSGYEEVGDLAGERVCSARGSTSLRRLAAHDAGLVAVEVADWADCLVMLQQGQVEGFSTDDTILAGMARQDPQLHVVGDRFSSEPYGMAFNQDDEDFVRFANALLAEMRQDGTWERMYNTWLTDLGPAPAPPAANYRD</sequence>
<keyword evidence="3 5" id="KW-0732">Signal</keyword>
<feature type="signal peptide" evidence="5">
    <location>
        <begin position="1"/>
        <end position="23"/>
    </location>
</feature>
<evidence type="ECO:0000313" key="8">
    <source>
        <dbReference type="Proteomes" id="UP000185511"/>
    </source>
</evidence>
<dbReference type="AlphaFoldDB" id="A0AAC9PS25"/>
<dbReference type="KEGG" id="acad:UA74_11655"/>
<evidence type="ECO:0000256" key="2">
    <source>
        <dbReference type="ARBA" id="ARBA00022448"/>
    </source>
</evidence>
<dbReference type="InterPro" id="IPR001638">
    <property type="entry name" value="Solute-binding_3/MltF_N"/>
</dbReference>
<name>A0AAC9PS25_9PSEU</name>
<reference evidence="8" key="1">
    <citation type="submission" date="2016-06" db="EMBL/GenBank/DDBJ databases">
        <title>Complete genome sequence of Actinoalloteichus fjordicus DSM 46855 (=ADI127-17), type strain of the new species Actinoalloteichus fjordicus.</title>
        <authorList>
            <person name="Ruckert C."/>
            <person name="Nouioui I."/>
            <person name="Willmese J."/>
            <person name="van Wezel G."/>
            <person name="Klenk H.-P."/>
            <person name="Kalinowski J."/>
            <person name="Zotchev S.B."/>
        </authorList>
    </citation>
    <scope>NUCLEOTIDE SEQUENCE [LARGE SCALE GENOMIC DNA]</scope>
    <source>
        <strain evidence="8">ADI127-7</strain>
    </source>
</reference>
<dbReference type="GO" id="GO:0006865">
    <property type="term" value="P:amino acid transport"/>
    <property type="evidence" value="ECO:0007669"/>
    <property type="project" value="TreeGrafter"/>
</dbReference>
<dbReference type="Gene3D" id="3.40.190.10">
    <property type="entry name" value="Periplasmic binding protein-like II"/>
    <property type="match status" value="2"/>
</dbReference>
<keyword evidence="8" id="KW-1185">Reference proteome</keyword>
<evidence type="ECO:0000313" key="7">
    <source>
        <dbReference type="EMBL" id="APU14391.1"/>
    </source>
</evidence>
<dbReference type="PANTHER" id="PTHR30085">
    <property type="entry name" value="AMINO ACID ABC TRANSPORTER PERMEASE"/>
    <property type="match status" value="1"/>
</dbReference>
<evidence type="ECO:0000256" key="1">
    <source>
        <dbReference type="ARBA" id="ARBA00010333"/>
    </source>
</evidence>
<dbReference type="PANTHER" id="PTHR30085:SF6">
    <property type="entry name" value="ABC TRANSPORTER GLUTAMINE-BINDING PROTEIN GLNH"/>
    <property type="match status" value="1"/>
</dbReference>
<evidence type="ECO:0000256" key="4">
    <source>
        <dbReference type="SAM" id="MobiDB-lite"/>
    </source>
</evidence>
<comment type="similarity">
    <text evidence="1">Belongs to the bacterial solute-binding protein 3 family.</text>
</comment>
<dbReference type="Proteomes" id="UP000185511">
    <property type="component" value="Chromosome"/>
</dbReference>
<dbReference type="GO" id="GO:0005576">
    <property type="term" value="C:extracellular region"/>
    <property type="evidence" value="ECO:0007669"/>
    <property type="project" value="TreeGrafter"/>
</dbReference>
<dbReference type="EMBL" id="CP016076">
    <property type="protein sequence ID" value="APU14391.1"/>
    <property type="molecule type" value="Genomic_DNA"/>
</dbReference>
<accession>A0AAC9PS25</accession>
<feature type="region of interest" description="Disordered" evidence="4">
    <location>
        <begin position="42"/>
        <end position="79"/>
    </location>
</feature>
<dbReference type="RefSeq" id="WP_075740282.1">
    <property type="nucleotide sequence ID" value="NZ_CP016076.1"/>
</dbReference>
<evidence type="ECO:0000256" key="3">
    <source>
        <dbReference type="ARBA" id="ARBA00022729"/>
    </source>
</evidence>
<dbReference type="GO" id="GO:0030288">
    <property type="term" value="C:outer membrane-bounded periplasmic space"/>
    <property type="evidence" value="ECO:0007669"/>
    <property type="project" value="TreeGrafter"/>
</dbReference>
<evidence type="ECO:0000259" key="6">
    <source>
        <dbReference type="SMART" id="SM00062"/>
    </source>
</evidence>
<dbReference type="CDD" id="cd13690">
    <property type="entry name" value="PBP2_GluB"/>
    <property type="match status" value="1"/>
</dbReference>
<gene>
    <name evidence="7" type="ORF">UA74_11655</name>
</gene>
<organism evidence="7 8">
    <name type="scientific">Actinoalloteichus fjordicus</name>
    <dbReference type="NCBI Taxonomy" id="1612552"/>
    <lineage>
        <taxon>Bacteria</taxon>
        <taxon>Bacillati</taxon>
        <taxon>Actinomycetota</taxon>
        <taxon>Actinomycetes</taxon>
        <taxon>Pseudonocardiales</taxon>
        <taxon>Pseudonocardiaceae</taxon>
        <taxon>Actinoalloteichus</taxon>
    </lineage>
</organism>
<keyword evidence="2" id="KW-0813">Transport</keyword>
<dbReference type="InterPro" id="IPR051455">
    <property type="entry name" value="Bact_solute-bind_prot3"/>
</dbReference>
<dbReference type="PROSITE" id="PS51257">
    <property type="entry name" value="PROKAR_LIPOPROTEIN"/>
    <property type="match status" value="1"/>
</dbReference>
<dbReference type="SUPFAM" id="SSF53850">
    <property type="entry name" value="Periplasmic binding protein-like II"/>
    <property type="match status" value="1"/>
</dbReference>
<dbReference type="Pfam" id="PF00497">
    <property type="entry name" value="SBP_bac_3"/>
    <property type="match status" value="1"/>
</dbReference>